<dbReference type="AlphaFoldDB" id="A0A5C6FM22"/>
<evidence type="ECO:0000313" key="2">
    <source>
        <dbReference type="Proteomes" id="UP000316476"/>
    </source>
</evidence>
<proteinExistence type="predicted"/>
<protein>
    <submittedName>
        <fullName evidence="1">Uncharacterized protein</fullName>
    </submittedName>
</protein>
<sequence>MAEIEVAVEKIFRQDSRRVFATLARCLGDFDLAEEASTDRNLPGSHRTFEWHSMLDESVQKLINEAVRWVRRCPRPMAEDTHIEIRRLFKIEDFADVDPDGGIAQKECQLRETLQKED</sequence>
<comment type="caution">
    <text evidence="1">The sequence shown here is derived from an EMBL/GenBank/DDBJ whole genome shotgun (WGS) entry which is preliminary data.</text>
</comment>
<organism evidence="1 2">
    <name type="scientific">Crateriforma conspicua</name>
    <dbReference type="NCBI Taxonomy" id="2527996"/>
    <lineage>
        <taxon>Bacteria</taxon>
        <taxon>Pseudomonadati</taxon>
        <taxon>Planctomycetota</taxon>
        <taxon>Planctomycetia</taxon>
        <taxon>Planctomycetales</taxon>
        <taxon>Planctomycetaceae</taxon>
        <taxon>Crateriforma</taxon>
    </lineage>
</organism>
<dbReference type="EMBL" id="SJPZ01000002">
    <property type="protein sequence ID" value="TWU61688.1"/>
    <property type="molecule type" value="Genomic_DNA"/>
</dbReference>
<name>A0A5C6FM22_9PLAN</name>
<dbReference type="Proteomes" id="UP000316476">
    <property type="component" value="Unassembled WGS sequence"/>
</dbReference>
<gene>
    <name evidence="1" type="ORF">V7x_33760</name>
</gene>
<evidence type="ECO:0000313" key="1">
    <source>
        <dbReference type="EMBL" id="TWU61688.1"/>
    </source>
</evidence>
<accession>A0A5C6FM22</accession>
<reference evidence="1 2" key="1">
    <citation type="submission" date="2019-02" db="EMBL/GenBank/DDBJ databases">
        <title>Deep-cultivation of Planctomycetes and their phenomic and genomic characterization uncovers novel biology.</title>
        <authorList>
            <person name="Wiegand S."/>
            <person name="Jogler M."/>
            <person name="Boedeker C."/>
            <person name="Pinto D."/>
            <person name="Vollmers J."/>
            <person name="Rivas-Marin E."/>
            <person name="Kohn T."/>
            <person name="Peeters S.H."/>
            <person name="Heuer A."/>
            <person name="Rast P."/>
            <person name="Oberbeckmann S."/>
            <person name="Bunk B."/>
            <person name="Jeske O."/>
            <person name="Meyerdierks A."/>
            <person name="Storesund J.E."/>
            <person name="Kallscheuer N."/>
            <person name="Luecker S."/>
            <person name="Lage O.M."/>
            <person name="Pohl T."/>
            <person name="Merkel B.J."/>
            <person name="Hornburger P."/>
            <person name="Mueller R.-W."/>
            <person name="Bruemmer F."/>
            <person name="Labrenz M."/>
            <person name="Spormann A.M."/>
            <person name="Op Den Camp H."/>
            <person name="Overmann J."/>
            <person name="Amann R."/>
            <person name="Jetten M.S.M."/>
            <person name="Mascher T."/>
            <person name="Medema M.H."/>
            <person name="Devos D.P."/>
            <person name="Kaster A.-K."/>
            <person name="Ovreas L."/>
            <person name="Rohde M."/>
            <person name="Galperin M.Y."/>
            <person name="Jogler C."/>
        </authorList>
    </citation>
    <scope>NUCLEOTIDE SEQUENCE [LARGE SCALE GENOMIC DNA]</scope>
    <source>
        <strain evidence="1 2">V7</strain>
    </source>
</reference>